<dbReference type="Gramene" id="OBART01G14300.1">
    <property type="protein sequence ID" value="OBART01G14300.1"/>
    <property type="gene ID" value="OBART01G14300"/>
</dbReference>
<keyword evidence="3" id="KW-1185">Reference proteome</keyword>
<name>A0A0D3ENE4_9ORYZ</name>
<dbReference type="HOGENOM" id="CLU_2240675_0_0_1"/>
<accession>A0A0D3ENE4</accession>
<feature type="compositionally biased region" description="Low complexity" evidence="1">
    <location>
        <begin position="81"/>
        <end position="95"/>
    </location>
</feature>
<organism evidence="2">
    <name type="scientific">Oryza barthii</name>
    <dbReference type="NCBI Taxonomy" id="65489"/>
    <lineage>
        <taxon>Eukaryota</taxon>
        <taxon>Viridiplantae</taxon>
        <taxon>Streptophyta</taxon>
        <taxon>Embryophyta</taxon>
        <taxon>Tracheophyta</taxon>
        <taxon>Spermatophyta</taxon>
        <taxon>Magnoliopsida</taxon>
        <taxon>Liliopsida</taxon>
        <taxon>Poales</taxon>
        <taxon>Poaceae</taxon>
        <taxon>BOP clade</taxon>
        <taxon>Oryzoideae</taxon>
        <taxon>Oryzeae</taxon>
        <taxon>Oryzinae</taxon>
        <taxon>Oryza</taxon>
    </lineage>
</organism>
<reference evidence="2" key="2">
    <citation type="submission" date="2015-03" db="UniProtKB">
        <authorList>
            <consortium name="EnsemblPlants"/>
        </authorList>
    </citation>
    <scope>IDENTIFICATION</scope>
</reference>
<feature type="region of interest" description="Disordered" evidence="1">
    <location>
        <begin position="1"/>
        <end position="105"/>
    </location>
</feature>
<dbReference type="PaxDb" id="65489-OBART01G14300.1"/>
<feature type="compositionally biased region" description="Low complexity" evidence="1">
    <location>
        <begin position="43"/>
        <end position="54"/>
    </location>
</feature>
<feature type="compositionally biased region" description="Pro residues" evidence="1">
    <location>
        <begin position="28"/>
        <end position="41"/>
    </location>
</feature>
<evidence type="ECO:0000313" key="3">
    <source>
        <dbReference type="Proteomes" id="UP000026960"/>
    </source>
</evidence>
<dbReference type="Proteomes" id="UP000026960">
    <property type="component" value="Chromosome 1"/>
</dbReference>
<dbReference type="EnsemblPlants" id="OBART01G14300.1">
    <property type="protein sequence ID" value="OBART01G14300.1"/>
    <property type="gene ID" value="OBART01G14300"/>
</dbReference>
<feature type="compositionally biased region" description="Basic and acidic residues" evidence="1">
    <location>
        <begin position="96"/>
        <end position="105"/>
    </location>
</feature>
<sequence length="105" mass="11136">MPTTTMPAARGLPDPLEGRKPFLHKGLMPPPQPPPPPPPPTGRRSPSASRALARLPPPLLHASTPLRFAGHRARTTPPPAAVAATPSFSPASPRPACREVRERES</sequence>
<evidence type="ECO:0000313" key="2">
    <source>
        <dbReference type="EnsemblPlants" id="OBART01G14300.1"/>
    </source>
</evidence>
<reference evidence="2" key="1">
    <citation type="journal article" date="2009" name="Rice">
        <title>De Novo Next Generation Sequencing of Plant Genomes.</title>
        <authorList>
            <person name="Rounsley S."/>
            <person name="Marri P.R."/>
            <person name="Yu Y."/>
            <person name="He R."/>
            <person name="Sisneros N."/>
            <person name="Goicoechea J.L."/>
            <person name="Lee S.J."/>
            <person name="Angelova A."/>
            <person name="Kudrna D."/>
            <person name="Luo M."/>
            <person name="Affourtit J."/>
            <person name="Desany B."/>
            <person name="Knight J."/>
            <person name="Niazi F."/>
            <person name="Egholm M."/>
            <person name="Wing R.A."/>
        </authorList>
    </citation>
    <scope>NUCLEOTIDE SEQUENCE [LARGE SCALE GENOMIC DNA]</scope>
    <source>
        <strain evidence="2">cv. IRGC 105608</strain>
    </source>
</reference>
<protein>
    <submittedName>
        <fullName evidence="2">Uncharacterized protein</fullName>
    </submittedName>
</protein>
<dbReference type="AlphaFoldDB" id="A0A0D3ENE4"/>
<proteinExistence type="predicted"/>
<evidence type="ECO:0000256" key="1">
    <source>
        <dbReference type="SAM" id="MobiDB-lite"/>
    </source>
</evidence>